<dbReference type="Proteomes" id="UP000191931">
    <property type="component" value="Unassembled WGS sequence"/>
</dbReference>
<dbReference type="OrthoDB" id="9813074at2"/>
<evidence type="ECO:0008006" key="12">
    <source>
        <dbReference type="Google" id="ProtNLM"/>
    </source>
</evidence>
<evidence type="ECO:0000313" key="10">
    <source>
        <dbReference type="EMBL" id="SLM32974.1"/>
    </source>
</evidence>
<organism evidence="10 11">
    <name type="scientific">Desulfamplus magnetovallimortis</name>
    <dbReference type="NCBI Taxonomy" id="1246637"/>
    <lineage>
        <taxon>Bacteria</taxon>
        <taxon>Pseudomonadati</taxon>
        <taxon>Thermodesulfobacteriota</taxon>
        <taxon>Desulfobacteria</taxon>
        <taxon>Desulfobacterales</taxon>
        <taxon>Desulfobacteraceae</taxon>
        <taxon>Desulfamplus</taxon>
    </lineage>
</organism>
<dbReference type="GO" id="GO:0004252">
    <property type="term" value="F:serine-type endopeptidase activity"/>
    <property type="evidence" value="ECO:0007669"/>
    <property type="project" value="InterPro"/>
</dbReference>
<evidence type="ECO:0000256" key="3">
    <source>
        <dbReference type="ARBA" id="ARBA00022519"/>
    </source>
</evidence>
<evidence type="ECO:0000256" key="2">
    <source>
        <dbReference type="ARBA" id="ARBA00022475"/>
    </source>
</evidence>
<reference evidence="10 11" key="1">
    <citation type="submission" date="2017-03" db="EMBL/GenBank/DDBJ databases">
        <authorList>
            <person name="Afonso C.L."/>
            <person name="Miller P.J."/>
            <person name="Scott M.A."/>
            <person name="Spackman E."/>
            <person name="Goraichik I."/>
            <person name="Dimitrov K.M."/>
            <person name="Suarez D.L."/>
            <person name="Swayne D.E."/>
        </authorList>
    </citation>
    <scope>NUCLEOTIDE SEQUENCE [LARGE SCALE GENOMIC DNA]</scope>
    <source>
        <strain evidence="10">PRJEB14757</strain>
    </source>
</reference>
<dbReference type="Gene3D" id="2.60.260.20">
    <property type="entry name" value="Urease metallochaperone UreE, N-terminal domain"/>
    <property type="match status" value="1"/>
</dbReference>
<feature type="transmembrane region" description="Helical" evidence="7">
    <location>
        <begin position="130"/>
        <end position="149"/>
    </location>
</feature>
<accession>A0A1W1HKG9</accession>
<evidence type="ECO:0000256" key="1">
    <source>
        <dbReference type="ARBA" id="ARBA00004141"/>
    </source>
</evidence>
<dbReference type="SUPFAM" id="SSF144091">
    <property type="entry name" value="Rhomboid-like"/>
    <property type="match status" value="1"/>
</dbReference>
<keyword evidence="11" id="KW-1185">Reference proteome</keyword>
<sequence>MIPIRDTITSRTIPVVTYMLIGVNLLVYLSQVTMGSELEPFIYVYGFVPAKFTVPEISAYFSFSDIIISIFSYMFLHGGFWHFIGNMWFLYIFGDNVEEHLGSVRFAMFYILSGMASAMLHFLLNPVSAIPTIGASGAIAGVMGAYFVLYPRSRILTLIPIIIIPWFIEIPAFIFLGFWFIMQFYNATGDSGASGIAWWAHVGGFIAGIVMVKLERRIPSAGADERLRPIIARKKSPKLQIINPRPVADTLDLSGNIEITPLEAISGTRKLVNIPWGFYKRLYRVNVPSGVENGTRLRLAGMGRGQTGQMSSSPIRGDLYLTVDIKNRSF</sequence>
<dbReference type="SUPFAM" id="SSF49493">
    <property type="entry name" value="HSP40/DnaJ peptide-binding domain"/>
    <property type="match status" value="1"/>
</dbReference>
<name>A0A1W1HKG9_9BACT</name>
<feature type="transmembrane region" description="Helical" evidence="7">
    <location>
        <begin position="12"/>
        <end position="30"/>
    </location>
</feature>
<dbReference type="GO" id="GO:0051082">
    <property type="term" value="F:unfolded protein binding"/>
    <property type="evidence" value="ECO:0007669"/>
    <property type="project" value="InterPro"/>
</dbReference>
<evidence type="ECO:0000259" key="8">
    <source>
        <dbReference type="Pfam" id="PF01556"/>
    </source>
</evidence>
<dbReference type="Pfam" id="PF01556">
    <property type="entry name" value="DnaJ_C"/>
    <property type="match status" value="1"/>
</dbReference>
<dbReference type="InterPro" id="IPR008971">
    <property type="entry name" value="HSP40/DnaJ_pept-bd"/>
</dbReference>
<evidence type="ECO:0000256" key="5">
    <source>
        <dbReference type="ARBA" id="ARBA00022989"/>
    </source>
</evidence>
<dbReference type="EMBL" id="FWEV01000329">
    <property type="protein sequence ID" value="SLM32974.1"/>
    <property type="molecule type" value="Genomic_DNA"/>
</dbReference>
<dbReference type="InterPro" id="IPR022764">
    <property type="entry name" value="Peptidase_S54_rhomboid_dom"/>
</dbReference>
<evidence type="ECO:0000256" key="6">
    <source>
        <dbReference type="ARBA" id="ARBA00023136"/>
    </source>
</evidence>
<dbReference type="GO" id="GO:0016020">
    <property type="term" value="C:membrane"/>
    <property type="evidence" value="ECO:0007669"/>
    <property type="project" value="UniProtKB-SubCell"/>
</dbReference>
<keyword evidence="2" id="KW-1003">Cell membrane</keyword>
<dbReference type="GO" id="GO:0006457">
    <property type="term" value="P:protein folding"/>
    <property type="evidence" value="ECO:0007669"/>
    <property type="project" value="InterPro"/>
</dbReference>
<dbReference type="Pfam" id="PF01694">
    <property type="entry name" value="Rhomboid"/>
    <property type="match status" value="1"/>
</dbReference>
<dbReference type="InterPro" id="IPR035952">
    <property type="entry name" value="Rhomboid-like_sf"/>
</dbReference>
<feature type="transmembrane region" description="Helical" evidence="7">
    <location>
        <begin position="193"/>
        <end position="212"/>
    </location>
</feature>
<evidence type="ECO:0000256" key="4">
    <source>
        <dbReference type="ARBA" id="ARBA00022692"/>
    </source>
</evidence>
<protein>
    <recommendedName>
        <fullName evidence="12">Rhomboid family intramembrane serine protease</fullName>
    </recommendedName>
</protein>
<dbReference type="FunFam" id="1.20.1540.10:FF:000027">
    <property type="entry name" value="Rhomboid family intramembrane serine protease"/>
    <property type="match status" value="1"/>
</dbReference>
<dbReference type="PANTHER" id="PTHR43066">
    <property type="entry name" value="RHOMBOID-RELATED PROTEIN"/>
    <property type="match status" value="1"/>
</dbReference>
<feature type="transmembrane region" description="Helical" evidence="7">
    <location>
        <begin position="156"/>
        <end position="181"/>
    </location>
</feature>
<dbReference type="PANTHER" id="PTHR43066:SF26">
    <property type="entry name" value="RHOMBOID PROTEASE GLPG"/>
    <property type="match status" value="1"/>
</dbReference>
<feature type="domain" description="Chaperone DnaJ C-terminal" evidence="8">
    <location>
        <begin position="256"/>
        <end position="327"/>
    </location>
</feature>
<dbReference type="RefSeq" id="WP_080802975.1">
    <property type="nucleotide sequence ID" value="NZ_LT828544.1"/>
</dbReference>
<keyword evidence="5 7" id="KW-1133">Transmembrane helix</keyword>
<gene>
    <name evidence="10" type="ORF">MTBBW1_830046</name>
</gene>
<feature type="domain" description="Peptidase S54 rhomboid" evidence="9">
    <location>
        <begin position="69"/>
        <end position="213"/>
    </location>
</feature>
<keyword evidence="6 7" id="KW-0472">Membrane</keyword>
<feature type="transmembrane region" description="Helical" evidence="7">
    <location>
        <begin position="66"/>
        <end position="94"/>
    </location>
</feature>
<evidence type="ECO:0000313" key="11">
    <source>
        <dbReference type="Proteomes" id="UP000191931"/>
    </source>
</evidence>
<dbReference type="Gene3D" id="1.20.1540.10">
    <property type="entry name" value="Rhomboid-like"/>
    <property type="match status" value="1"/>
</dbReference>
<dbReference type="InterPro" id="IPR002939">
    <property type="entry name" value="DnaJ_C"/>
</dbReference>
<keyword evidence="3" id="KW-0997">Cell inner membrane</keyword>
<dbReference type="STRING" id="1246637.MTBBW1_830046"/>
<dbReference type="AlphaFoldDB" id="A0A1W1HKG9"/>
<evidence type="ECO:0000256" key="7">
    <source>
        <dbReference type="SAM" id="Phobius"/>
    </source>
</evidence>
<keyword evidence="4 7" id="KW-0812">Transmembrane</keyword>
<proteinExistence type="predicted"/>
<evidence type="ECO:0000259" key="9">
    <source>
        <dbReference type="Pfam" id="PF01694"/>
    </source>
</evidence>
<comment type="subcellular location">
    <subcellularLocation>
        <location evidence="1">Membrane</location>
        <topology evidence="1">Multi-pass membrane protein</topology>
    </subcellularLocation>
</comment>
<feature type="transmembrane region" description="Helical" evidence="7">
    <location>
        <begin position="106"/>
        <end position="124"/>
    </location>
</feature>